<dbReference type="InterPro" id="IPR036775">
    <property type="entry name" value="DNA_pol_Y-fam_lit_finger_sf"/>
</dbReference>
<evidence type="ECO:0000259" key="8">
    <source>
        <dbReference type="PROSITE" id="PS50173"/>
    </source>
</evidence>
<dbReference type="GO" id="GO:0003684">
    <property type="term" value="F:damaged DNA binding"/>
    <property type="evidence" value="ECO:0007669"/>
    <property type="project" value="InterPro"/>
</dbReference>
<dbReference type="SUPFAM" id="SSF56672">
    <property type="entry name" value="DNA/RNA polymerases"/>
    <property type="match status" value="1"/>
</dbReference>
<keyword evidence="6" id="KW-0460">Magnesium</keyword>
<dbReference type="GO" id="GO:0006281">
    <property type="term" value="P:DNA repair"/>
    <property type="evidence" value="ECO:0007669"/>
    <property type="project" value="UniProtKB-KW"/>
</dbReference>
<evidence type="ECO:0000256" key="6">
    <source>
        <dbReference type="ARBA" id="ARBA00022842"/>
    </source>
</evidence>
<evidence type="ECO:0000313" key="10">
    <source>
        <dbReference type="Proteomes" id="UP000176854"/>
    </source>
</evidence>
<keyword evidence="7" id="KW-0234">DNA repair</keyword>
<dbReference type="InterPro" id="IPR043128">
    <property type="entry name" value="Rev_trsase/Diguanyl_cyclase"/>
</dbReference>
<evidence type="ECO:0000256" key="7">
    <source>
        <dbReference type="ARBA" id="ARBA00023204"/>
    </source>
</evidence>
<keyword evidence="2" id="KW-0808">Transferase</keyword>
<dbReference type="PANTHER" id="PTHR11076:SF33">
    <property type="entry name" value="DNA POLYMERASE KAPPA"/>
    <property type="match status" value="1"/>
</dbReference>
<evidence type="ECO:0000256" key="1">
    <source>
        <dbReference type="ARBA" id="ARBA00010945"/>
    </source>
</evidence>
<dbReference type="AlphaFoldDB" id="A0A1F5Z9V0"/>
<dbReference type="Pfam" id="PF11799">
    <property type="entry name" value="IMS_C"/>
    <property type="match status" value="1"/>
</dbReference>
<keyword evidence="5" id="KW-0227">DNA damage</keyword>
<dbReference type="GO" id="GO:0042276">
    <property type="term" value="P:error-prone translesion synthesis"/>
    <property type="evidence" value="ECO:0007669"/>
    <property type="project" value="TreeGrafter"/>
</dbReference>
<dbReference type="Gene3D" id="3.40.1170.60">
    <property type="match status" value="1"/>
</dbReference>
<dbReference type="PROSITE" id="PS50173">
    <property type="entry name" value="UMUC"/>
    <property type="match status" value="1"/>
</dbReference>
<dbReference type="GO" id="GO:0005829">
    <property type="term" value="C:cytosol"/>
    <property type="evidence" value="ECO:0007669"/>
    <property type="project" value="TreeGrafter"/>
</dbReference>
<organism evidence="9 10">
    <name type="scientific">Candidatus Gottesmanbacteria bacterium RBG_16_43_7</name>
    <dbReference type="NCBI Taxonomy" id="1798373"/>
    <lineage>
        <taxon>Bacteria</taxon>
        <taxon>Candidatus Gottesmaniibacteriota</taxon>
    </lineage>
</organism>
<keyword evidence="4" id="KW-0479">Metal-binding</keyword>
<gene>
    <name evidence="9" type="ORF">A2154_03435</name>
</gene>
<dbReference type="Proteomes" id="UP000176854">
    <property type="component" value="Unassembled WGS sequence"/>
</dbReference>
<dbReference type="InterPro" id="IPR050116">
    <property type="entry name" value="DNA_polymerase-Y"/>
</dbReference>
<proteinExistence type="inferred from homology"/>
<dbReference type="STRING" id="1798373.A2154_03435"/>
<dbReference type="PANTHER" id="PTHR11076">
    <property type="entry name" value="DNA REPAIR POLYMERASE UMUC / TRANSFERASE FAMILY MEMBER"/>
    <property type="match status" value="1"/>
</dbReference>
<accession>A0A1F5Z9V0</accession>
<reference evidence="9 10" key="1">
    <citation type="journal article" date="2016" name="Nat. Commun.">
        <title>Thousands of microbial genomes shed light on interconnected biogeochemical processes in an aquifer system.</title>
        <authorList>
            <person name="Anantharaman K."/>
            <person name="Brown C.T."/>
            <person name="Hug L.A."/>
            <person name="Sharon I."/>
            <person name="Castelle C.J."/>
            <person name="Probst A.J."/>
            <person name="Thomas B.C."/>
            <person name="Singh A."/>
            <person name="Wilkins M.J."/>
            <person name="Karaoz U."/>
            <person name="Brodie E.L."/>
            <person name="Williams K.H."/>
            <person name="Hubbard S.S."/>
            <person name="Banfield J.F."/>
        </authorList>
    </citation>
    <scope>NUCLEOTIDE SEQUENCE [LARGE SCALE GENOMIC DNA]</scope>
</reference>
<dbReference type="Gene3D" id="3.30.1490.100">
    <property type="entry name" value="DNA polymerase, Y-family, little finger domain"/>
    <property type="match status" value="1"/>
</dbReference>
<evidence type="ECO:0000313" key="9">
    <source>
        <dbReference type="EMBL" id="OGG09238.1"/>
    </source>
</evidence>
<comment type="similarity">
    <text evidence="1">Belongs to the DNA polymerase type-Y family.</text>
</comment>
<evidence type="ECO:0000256" key="4">
    <source>
        <dbReference type="ARBA" id="ARBA00022723"/>
    </source>
</evidence>
<dbReference type="FunFam" id="3.40.1170.60:FF:000003">
    <property type="entry name" value="DNA polymerase eta"/>
    <property type="match status" value="1"/>
</dbReference>
<dbReference type="EMBL" id="MFJC01000024">
    <property type="protein sequence ID" value="OGG09238.1"/>
    <property type="molecule type" value="Genomic_DNA"/>
</dbReference>
<evidence type="ECO:0000256" key="5">
    <source>
        <dbReference type="ARBA" id="ARBA00022763"/>
    </source>
</evidence>
<dbReference type="InterPro" id="IPR017961">
    <property type="entry name" value="DNA_pol_Y-fam_little_finger"/>
</dbReference>
<dbReference type="Pfam" id="PF00817">
    <property type="entry name" value="IMS"/>
    <property type="match status" value="1"/>
</dbReference>
<dbReference type="InterPro" id="IPR043502">
    <property type="entry name" value="DNA/RNA_pol_sf"/>
</dbReference>
<dbReference type="InterPro" id="IPR001126">
    <property type="entry name" value="UmuC"/>
</dbReference>
<keyword evidence="3" id="KW-0548">Nucleotidyltransferase</keyword>
<evidence type="ECO:0000256" key="2">
    <source>
        <dbReference type="ARBA" id="ARBA00022679"/>
    </source>
</evidence>
<sequence>MHIDLNSCFATVEQQANPHLRGKPVAVAAYDSPGGCILAASYEAKKFGVNTGLRVREGRALCPGLIVLSPEPNKYRFINRKLTALLSQYTAEMEVRSIDEMVLNFAHSVTLETKIKQISEIFKSNKKNCYIAKLLNCCLGVQFGLNKFSPALVTVNNSTIQQFNNSQLKVILSMFDIGLEIKNRIKSDIGDYLTVSIGISTNRFLAKTASGLRKPDGLDAIVNDNIEGILANMKVEDLCGIKGGYGARLRFHGIGSALSFYRASIRQLRGAFSSINGYYWWLRLHGWEADDRDFGRKSFGHSHALYEPYATGDRQLHQILCQLVEKMGRRLRRRGYSAGGIHLACLFDTRARPPELQSIWQTFGSGPSFWHKSEKLPFPVYAGSDLYREALRVLAKSPDLPVRILSVACFYLIKRRNEQLHLYEDHGRQKELVAATDRINDRWGELTVFPAQLLTAKRRVIDRIAFGGVKELEEISTSDFNSEKGVDK</sequence>
<dbReference type="GO" id="GO:0009432">
    <property type="term" value="P:SOS response"/>
    <property type="evidence" value="ECO:0007669"/>
    <property type="project" value="TreeGrafter"/>
</dbReference>
<feature type="domain" description="UmuC" evidence="8">
    <location>
        <begin position="1"/>
        <end position="242"/>
    </location>
</feature>
<dbReference type="Gene3D" id="3.30.70.270">
    <property type="match status" value="2"/>
</dbReference>
<protein>
    <recommendedName>
        <fullName evidence="8">UmuC domain-containing protein</fullName>
    </recommendedName>
</protein>
<dbReference type="GO" id="GO:0003887">
    <property type="term" value="F:DNA-directed DNA polymerase activity"/>
    <property type="evidence" value="ECO:0007669"/>
    <property type="project" value="TreeGrafter"/>
</dbReference>
<evidence type="ECO:0000256" key="3">
    <source>
        <dbReference type="ARBA" id="ARBA00022695"/>
    </source>
</evidence>
<name>A0A1F5Z9V0_9BACT</name>
<dbReference type="GO" id="GO:0046872">
    <property type="term" value="F:metal ion binding"/>
    <property type="evidence" value="ECO:0007669"/>
    <property type="project" value="UniProtKB-KW"/>
</dbReference>
<comment type="caution">
    <text evidence="9">The sequence shown here is derived from an EMBL/GenBank/DDBJ whole genome shotgun (WGS) entry which is preliminary data.</text>
</comment>